<protein>
    <submittedName>
        <fullName evidence="2">Outer dense fiber protein 3B</fullName>
    </submittedName>
</protein>
<dbReference type="Proteomes" id="UP000198287">
    <property type="component" value="Unassembled WGS sequence"/>
</dbReference>
<keyword evidence="3" id="KW-1185">Reference proteome</keyword>
<reference evidence="2 3" key="1">
    <citation type="submission" date="2015-12" db="EMBL/GenBank/DDBJ databases">
        <title>The genome of Folsomia candida.</title>
        <authorList>
            <person name="Faddeeva A."/>
            <person name="Derks M.F."/>
            <person name="Anvar Y."/>
            <person name="Smit S."/>
            <person name="Van Straalen N."/>
            <person name="Roelofs D."/>
        </authorList>
    </citation>
    <scope>NUCLEOTIDE SEQUENCE [LARGE SCALE GENOMIC DNA]</scope>
    <source>
        <strain evidence="2 3">VU population</strain>
        <tissue evidence="2">Whole body</tissue>
    </source>
</reference>
<evidence type="ECO:0000313" key="3">
    <source>
        <dbReference type="Proteomes" id="UP000198287"/>
    </source>
</evidence>
<comment type="caution">
    <text evidence="2">The sequence shown here is derived from an EMBL/GenBank/DDBJ whole genome shotgun (WGS) entry which is preliminary data.</text>
</comment>
<organism evidence="2 3">
    <name type="scientific">Folsomia candida</name>
    <name type="common">Springtail</name>
    <dbReference type="NCBI Taxonomy" id="158441"/>
    <lineage>
        <taxon>Eukaryota</taxon>
        <taxon>Metazoa</taxon>
        <taxon>Ecdysozoa</taxon>
        <taxon>Arthropoda</taxon>
        <taxon>Hexapoda</taxon>
        <taxon>Collembola</taxon>
        <taxon>Entomobryomorpha</taxon>
        <taxon>Isotomoidea</taxon>
        <taxon>Isotomidae</taxon>
        <taxon>Proisotominae</taxon>
        <taxon>Folsomia</taxon>
    </lineage>
</organism>
<evidence type="ECO:0000256" key="1">
    <source>
        <dbReference type="SAM" id="MobiDB-lite"/>
    </source>
</evidence>
<dbReference type="PANTHER" id="PTHR21580:SF28">
    <property type="entry name" value="BOREALIN N-TERMINAL DOMAIN-CONTAINING PROTEIN-RELATED"/>
    <property type="match status" value="1"/>
</dbReference>
<name>A0A226E1K4_FOLCA</name>
<dbReference type="InterPro" id="IPR051291">
    <property type="entry name" value="CIMAP"/>
</dbReference>
<dbReference type="OrthoDB" id="429991at2759"/>
<gene>
    <name evidence="2" type="ORF">Fcan01_13427</name>
</gene>
<dbReference type="AlphaFoldDB" id="A0A226E1K4"/>
<evidence type="ECO:0000313" key="2">
    <source>
        <dbReference type="EMBL" id="OXA51413.1"/>
    </source>
</evidence>
<feature type="region of interest" description="Disordered" evidence="1">
    <location>
        <begin position="1"/>
        <end position="20"/>
    </location>
</feature>
<accession>A0A226E1K4</accession>
<proteinExistence type="predicted"/>
<dbReference type="OMA" id="INPEYSM"/>
<sequence>MSDYYNEDGKPRLSFYDRGPGPAGYSLPPLIGRKTHSLTHRINPEYSMGLKLGSSFIKNSIGPGPAEYGIEKGVKSNGKFLGYEYTMRIKFPLIDKKRVPAPNTYDVPPPERVKPKAPAFPFGSRTPIYNKKVAPGPNTYLLPRAIGPKIPDKLAAAECTLKGDRKSKLPAVSPGPIYDVGKPELVKPRAAAFTLRIKHKDFTGAKYPAGPASYERNLPKCPCKVPLGWHMGIRYPEFTGVFRTQCDKCRFDA</sequence>
<dbReference type="Pfam" id="PF07004">
    <property type="entry name" value="SHIPPO-rpt"/>
    <property type="match status" value="1"/>
</dbReference>
<dbReference type="PANTHER" id="PTHR21580">
    <property type="entry name" value="SHIPPO-1-RELATED"/>
    <property type="match status" value="1"/>
</dbReference>
<dbReference type="InterPro" id="IPR010736">
    <property type="entry name" value="SHIPPO-rpt"/>
</dbReference>
<dbReference type="EMBL" id="LNIX01000007">
    <property type="protein sequence ID" value="OXA51413.1"/>
    <property type="molecule type" value="Genomic_DNA"/>
</dbReference>